<dbReference type="OrthoDB" id="630188at2759"/>
<dbReference type="InterPro" id="IPR026057">
    <property type="entry name" value="TBL_C"/>
</dbReference>
<evidence type="ECO:0000313" key="12">
    <source>
        <dbReference type="EMBL" id="PKA62929.1"/>
    </source>
</evidence>
<feature type="domain" description="Trichome birefringence-like C-terminal" evidence="10">
    <location>
        <begin position="203"/>
        <end position="391"/>
    </location>
</feature>
<evidence type="ECO:0000259" key="11">
    <source>
        <dbReference type="Pfam" id="PF14416"/>
    </source>
</evidence>
<evidence type="ECO:0000256" key="6">
    <source>
        <dbReference type="ARBA" id="ARBA00023034"/>
    </source>
</evidence>
<feature type="transmembrane region" description="Helical" evidence="9">
    <location>
        <begin position="36"/>
        <end position="59"/>
    </location>
</feature>
<accession>A0A2I0B565</accession>
<keyword evidence="3 9" id="KW-0812">Transmembrane</keyword>
<dbReference type="InterPro" id="IPR025846">
    <property type="entry name" value="TBL_N"/>
</dbReference>
<gene>
    <name evidence="12" type="ORF">AXF42_Ash007725</name>
</gene>
<dbReference type="Pfam" id="PF13839">
    <property type="entry name" value="PC-Esterase"/>
    <property type="match status" value="2"/>
</dbReference>
<feature type="transmembrane region" description="Helical" evidence="9">
    <location>
        <begin position="154"/>
        <end position="178"/>
    </location>
</feature>
<evidence type="ECO:0000256" key="9">
    <source>
        <dbReference type="SAM" id="Phobius"/>
    </source>
</evidence>
<keyword evidence="6" id="KW-0333">Golgi apparatus</keyword>
<dbReference type="AlphaFoldDB" id="A0A2I0B565"/>
<dbReference type="PANTHER" id="PTHR32285:SF213">
    <property type="entry name" value="PROTEIN TRICHOME BIREFRINGENCE-LIKE 11"/>
    <property type="match status" value="1"/>
</dbReference>
<evidence type="ECO:0000256" key="8">
    <source>
        <dbReference type="SAM" id="MobiDB-lite"/>
    </source>
</evidence>
<evidence type="ECO:0000256" key="5">
    <source>
        <dbReference type="ARBA" id="ARBA00022989"/>
    </source>
</evidence>
<evidence type="ECO:0000256" key="4">
    <source>
        <dbReference type="ARBA" id="ARBA00022968"/>
    </source>
</evidence>
<reference evidence="12 13" key="1">
    <citation type="journal article" date="2017" name="Nature">
        <title>The Apostasia genome and the evolution of orchids.</title>
        <authorList>
            <person name="Zhang G.Q."/>
            <person name="Liu K.W."/>
            <person name="Li Z."/>
            <person name="Lohaus R."/>
            <person name="Hsiao Y.Y."/>
            <person name="Niu S.C."/>
            <person name="Wang J.Y."/>
            <person name="Lin Y.C."/>
            <person name="Xu Q."/>
            <person name="Chen L.J."/>
            <person name="Yoshida K."/>
            <person name="Fujiwara S."/>
            <person name="Wang Z.W."/>
            <person name="Zhang Y.Q."/>
            <person name="Mitsuda N."/>
            <person name="Wang M."/>
            <person name="Liu G.H."/>
            <person name="Pecoraro L."/>
            <person name="Huang H.X."/>
            <person name="Xiao X.J."/>
            <person name="Lin M."/>
            <person name="Wu X.Y."/>
            <person name="Wu W.L."/>
            <person name="Chen Y.Y."/>
            <person name="Chang S.B."/>
            <person name="Sakamoto S."/>
            <person name="Ohme-Takagi M."/>
            <person name="Yagi M."/>
            <person name="Zeng S.J."/>
            <person name="Shen C.Y."/>
            <person name="Yeh C.M."/>
            <person name="Luo Y.B."/>
            <person name="Tsai W.C."/>
            <person name="Van de Peer Y."/>
            <person name="Liu Z.J."/>
        </authorList>
    </citation>
    <scope>NUCLEOTIDE SEQUENCE [LARGE SCALE GENOMIC DNA]</scope>
    <source>
        <strain evidence="13">cv. Shenzhen</strain>
        <tissue evidence="12">Stem</tissue>
    </source>
</reference>
<dbReference type="STRING" id="1088818.A0A2I0B565"/>
<dbReference type="Pfam" id="PF14416">
    <property type="entry name" value="PMR5N"/>
    <property type="match status" value="1"/>
</dbReference>
<sequence length="612" mass="69506">MAADGASDPARSPTKKRGGTEALRKLGRRMKPFEHFGVLGFFVLTTMVFFLVLLYFLHFGFGAEFAARAAGGVAVGGSLLLELENGRKEKEMVGSGEDCDWFEGEWRWDDRYPLYNSTDCRFLDLGFRCSENGRPDDLYAKWRWQPSRCRLPRLVAFSIYFVKNFLLFSQFFNLILYFHSDLVDFYCKMLSNFSCYFVCKDRNFDAKKMLEKLQHRRLVFVGDSIGRNQWESLLCMLSSVVSNKNSIYELNGNPITKHTGSLTFKFEDYNCTVEYFRSPFLVVQGRAPSGASVKVKTTIRVDTMDWTSSKWRDADVLVFNTGHWWNYEKTIRGGTYFQIGSEVKMDMTVDDAFQTSINTLFEWIHKEVNTSRTKVFFRTYSPSHFRSIDLEEAIQEIVIRGQTLAFGVREGLGPWVRIPKLHPLQLLPSGFDFIHLAPPAFTSTSLTVSSARACARLARVAPCDCALTACDICARLLFAYAGDPAPPSPALLLRTHAGDPALPGGDWKSGGSCELETLPILSGSHISLKPWSQFLKPFRNLSLLHSSKMDLLNITSMTARRKDGHLSLFYLGPSVRAPRYRQDCSHWCLPGVPDAWNELLYAFFMRHMGSSP</sequence>
<evidence type="ECO:0000256" key="3">
    <source>
        <dbReference type="ARBA" id="ARBA00022692"/>
    </source>
</evidence>
<keyword evidence="7 9" id="KW-0472">Membrane</keyword>
<evidence type="ECO:0000256" key="1">
    <source>
        <dbReference type="ARBA" id="ARBA00004323"/>
    </source>
</evidence>
<comment type="subcellular location">
    <subcellularLocation>
        <location evidence="1">Golgi apparatus membrane</location>
        <topology evidence="1">Single-pass type II membrane protein</topology>
    </subcellularLocation>
</comment>
<dbReference type="InterPro" id="IPR029962">
    <property type="entry name" value="TBL"/>
</dbReference>
<keyword evidence="13" id="KW-1185">Reference proteome</keyword>
<evidence type="ECO:0000256" key="2">
    <source>
        <dbReference type="ARBA" id="ARBA00007727"/>
    </source>
</evidence>
<dbReference type="Proteomes" id="UP000236161">
    <property type="component" value="Unassembled WGS sequence"/>
</dbReference>
<comment type="similarity">
    <text evidence="2">Belongs to the PC-esterase family. TBL subfamily.</text>
</comment>
<keyword evidence="4" id="KW-0735">Signal-anchor</keyword>
<evidence type="ECO:0000259" key="10">
    <source>
        <dbReference type="Pfam" id="PF13839"/>
    </source>
</evidence>
<dbReference type="GO" id="GO:1990538">
    <property type="term" value="F:xylan O-acetyltransferase activity"/>
    <property type="evidence" value="ECO:0007669"/>
    <property type="project" value="UniProtKB-ARBA"/>
</dbReference>
<evidence type="ECO:0000256" key="7">
    <source>
        <dbReference type="ARBA" id="ARBA00023136"/>
    </source>
</evidence>
<organism evidence="12 13">
    <name type="scientific">Apostasia shenzhenica</name>
    <dbReference type="NCBI Taxonomy" id="1088818"/>
    <lineage>
        <taxon>Eukaryota</taxon>
        <taxon>Viridiplantae</taxon>
        <taxon>Streptophyta</taxon>
        <taxon>Embryophyta</taxon>
        <taxon>Tracheophyta</taxon>
        <taxon>Spermatophyta</taxon>
        <taxon>Magnoliopsida</taxon>
        <taxon>Liliopsida</taxon>
        <taxon>Asparagales</taxon>
        <taxon>Orchidaceae</taxon>
        <taxon>Apostasioideae</taxon>
        <taxon>Apostasia</taxon>
    </lineage>
</organism>
<feature type="region of interest" description="Disordered" evidence="8">
    <location>
        <begin position="1"/>
        <end position="21"/>
    </location>
</feature>
<name>A0A2I0B565_9ASPA</name>
<feature type="domain" description="Trichome birefringence-like N-terminal" evidence="11">
    <location>
        <begin position="98"/>
        <end position="149"/>
    </location>
</feature>
<dbReference type="PANTHER" id="PTHR32285">
    <property type="entry name" value="PROTEIN TRICHOME BIREFRINGENCE-LIKE 9-RELATED"/>
    <property type="match status" value="1"/>
</dbReference>
<feature type="domain" description="Trichome birefringence-like C-terminal" evidence="10">
    <location>
        <begin position="503"/>
        <end position="602"/>
    </location>
</feature>
<dbReference type="GO" id="GO:0000139">
    <property type="term" value="C:Golgi membrane"/>
    <property type="evidence" value="ECO:0007669"/>
    <property type="project" value="UniProtKB-SubCell"/>
</dbReference>
<evidence type="ECO:0000313" key="13">
    <source>
        <dbReference type="Proteomes" id="UP000236161"/>
    </source>
</evidence>
<keyword evidence="5 9" id="KW-1133">Transmembrane helix</keyword>
<dbReference type="EMBL" id="KZ451911">
    <property type="protein sequence ID" value="PKA62929.1"/>
    <property type="molecule type" value="Genomic_DNA"/>
</dbReference>
<protein>
    <submittedName>
        <fullName evidence="12">Uncharacterized protein</fullName>
    </submittedName>
</protein>
<proteinExistence type="inferred from homology"/>